<keyword evidence="7 10" id="KW-0648">Protein biosynthesis</keyword>
<dbReference type="SUPFAM" id="SSF52374">
    <property type="entry name" value="Nucleotidylyl transferase"/>
    <property type="match status" value="1"/>
</dbReference>
<sequence>MTDVTPHIFKRFHLALTEALAALMAEGKLPAGLDAAKVTVEPPRDASHGDISTNVGMVLAKPAAMKPRDIAALIGEALRANPALGITDLSIDGPGFLNFRLDPSQWQGELAAVLRAGTAYGDSQIGAGVRVNVEYVSANPTGPMHVGHCRGAVVGDVLASLLAKAGHDVVREYYINDAGAQVDVLARSAYHRYREALGDDMGEVPAGLYPGQYLVPLGQGLAARYGDQWRNADEAEWLAPIRAEAITAMMALIKEDLIALGVKHDLFSSERAMVESGAVEASLKALEDRGLIYVGVLEPPKGKTPDDWEPRPQTLFRASDFGDDVDRPLKKSDGSWTYFANDIAYHYDKAVGNSHRAGANVLINVFGADHGGYVKRMQAAVKALTDGKTALDIKLCQLVNLLDNGQPVKMSKRAGTFVTLRDVVDEVGRDVVRFIMLTRKNDVSLDFDFAKVQEQSKDNPVFYVQYAHARAASVLRNAVDSLSQDALTPEHLANASLTRLTDEAELGLMRTLASWPRLVEAAAEAHEPHRIAFYLGDVAAGFHALWNKGRDEATLRFILPEDGALTLARLALVQGVKTVIASGLAVLGVEPVEEMR</sequence>
<evidence type="ECO:0000313" key="15">
    <source>
        <dbReference type="Proteomes" id="UP000216361"/>
    </source>
</evidence>
<dbReference type="Gene3D" id="3.30.1360.70">
    <property type="entry name" value="Arginyl tRNA synthetase N-terminal domain"/>
    <property type="match status" value="1"/>
</dbReference>
<gene>
    <name evidence="10" type="primary">argS</name>
    <name evidence="14" type="ORF">CHR90_10125</name>
</gene>
<comment type="caution">
    <text evidence="14">The sequence shown here is derived from an EMBL/GenBank/DDBJ whole genome shotgun (WGS) entry which is preliminary data.</text>
</comment>
<evidence type="ECO:0000256" key="8">
    <source>
        <dbReference type="ARBA" id="ARBA00023146"/>
    </source>
</evidence>
<evidence type="ECO:0000256" key="1">
    <source>
        <dbReference type="ARBA" id="ARBA00004496"/>
    </source>
</evidence>
<dbReference type="InterPro" id="IPR001278">
    <property type="entry name" value="Arg-tRNA-ligase"/>
</dbReference>
<keyword evidence="8 10" id="KW-0030">Aminoacyl-tRNA synthetase</keyword>
<feature type="short sequence motif" description="'HIGH' region" evidence="10">
    <location>
        <begin position="138"/>
        <end position="148"/>
    </location>
</feature>
<dbReference type="CDD" id="cd00671">
    <property type="entry name" value="ArgRS_core"/>
    <property type="match status" value="1"/>
</dbReference>
<proteinExistence type="inferred from homology"/>
<name>A0A255XQU4_9PROT</name>
<dbReference type="InterPro" id="IPR005148">
    <property type="entry name" value="Arg-tRNA-synth_N"/>
</dbReference>
<evidence type="ECO:0000256" key="9">
    <source>
        <dbReference type="ARBA" id="ARBA00049339"/>
    </source>
</evidence>
<dbReference type="PRINTS" id="PR01038">
    <property type="entry name" value="TRNASYNTHARG"/>
</dbReference>
<dbReference type="PANTHER" id="PTHR11956:SF5">
    <property type="entry name" value="ARGININE--TRNA LIGASE, CYTOPLASMIC"/>
    <property type="match status" value="1"/>
</dbReference>
<dbReference type="GO" id="GO:0005737">
    <property type="term" value="C:cytoplasm"/>
    <property type="evidence" value="ECO:0007669"/>
    <property type="project" value="UniProtKB-SubCell"/>
</dbReference>
<dbReference type="Gene3D" id="3.40.50.620">
    <property type="entry name" value="HUPs"/>
    <property type="match status" value="1"/>
</dbReference>
<dbReference type="InterPro" id="IPR036695">
    <property type="entry name" value="Arg-tRNA-synth_N_sf"/>
</dbReference>
<keyword evidence="6 10" id="KW-0067">ATP-binding</keyword>
<dbReference type="PROSITE" id="PS00178">
    <property type="entry name" value="AA_TRNA_LIGASE_I"/>
    <property type="match status" value="1"/>
</dbReference>
<evidence type="ECO:0000256" key="2">
    <source>
        <dbReference type="ARBA" id="ARBA00005594"/>
    </source>
</evidence>
<dbReference type="SUPFAM" id="SSF47323">
    <property type="entry name" value="Anticodon-binding domain of a subclass of class I aminoacyl-tRNA synthetases"/>
    <property type="match status" value="1"/>
</dbReference>
<dbReference type="EC" id="6.1.1.19" evidence="10"/>
<dbReference type="GO" id="GO:0006420">
    <property type="term" value="P:arginyl-tRNA aminoacylation"/>
    <property type="evidence" value="ECO:0007669"/>
    <property type="project" value="UniProtKB-UniRule"/>
</dbReference>
<dbReference type="EMBL" id="NOXS01000032">
    <property type="protein sequence ID" value="OYQ18620.1"/>
    <property type="molecule type" value="Genomic_DNA"/>
</dbReference>
<evidence type="ECO:0000256" key="11">
    <source>
        <dbReference type="RuleBase" id="RU363038"/>
    </source>
</evidence>
<dbReference type="InterPro" id="IPR014729">
    <property type="entry name" value="Rossmann-like_a/b/a_fold"/>
</dbReference>
<evidence type="ECO:0000259" key="12">
    <source>
        <dbReference type="SMART" id="SM00836"/>
    </source>
</evidence>
<dbReference type="InterPro" id="IPR035684">
    <property type="entry name" value="ArgRS_core"/>
</dbReference>
<dbReference type="GO" id="GO:0005524">
    <property type="term" value="F:ATP binding"/>
    <property type="evidence" value="ECO:0007669"/>
    <property type="project" value="UniProtKB-UniRule"/>
</dbReference>
<dbReference type="HAMAP" id="MF_00123">
    <property type="entry name" value="Arg_tRNA_synth"/>
    <property type="match status" value="1"/>
</dbReference>
<keyword evidence="5 10" id="KW-0547">Nucleotide-binding</keyword>
<dbReference type="NCBIfam" id="TIGR00456">
    <property type="entry name" value="argS"/>
    <property type="match status" value="1"/>
</dbReference>
<accession>A0A255XQU4</accession>
<dbReference type="SUPFAM" id="SSF55190">
    <property type="entry name" value="Arginyl-tRNA synthetase (ArgRS), N-terminal 'additional' domain"/>
    <property type="match status" value="1"/>
</dbReference>
<dbReference type="Pfam" id="PF00750">
    <property type="entry name" value="tRNA-synt_1d"/>
    <property type="match status" value="1"/>
</dbReference>
<dbReference type="RefSeq" id="WP_094408883.1">
    <property type="nucleotide sequence ID" value="NZ_BMJZ01000001.1"/>
</dbReference>
<evidence type="ECO:0000256" key="4">
    <source>
        <dbReference type="ARBA" id="ARBA00022598"/>
    </source>
</evidence>
<dbReference type="PANTHER" id="PTHR11956">
    <property type="entry name" value="ARGINYL-TRNA SYNTHETASE"/>
    <property type="match status" value="1"/>
</dbReference>
<dbReference type="InterPro" id="IPR001412">
    <property type="entry name" value="aa-tRNA-synth_I_CS"/>
</dbReference>
<organism evidence="14 15">
    <name type="scientific">Elstera cyanobacteriorum</name>
    <dbReference type="NCBI Taxonomy" id="2022747"/>
    <lineage>
        <taxon>Bacteria</taxon>
        <taxon>Pseudomonadati</taxon>
        <taxon>Pseudomonadota</taxon>
        <taxon>Alphaproteobacteria</taxon>
        <taxon>Rhodospirillales</taxon>
        <taxon>Rhodospirillaceae</taxon>
        <taxon>Elstera</taxon>
    </lineage>
</organism>
<dbReference type="GO" id="GO:0004814">
    <property type="term" value="F:arginine-tRNA ligase activity"/>
    <property type="evidence" value="ECO:0007669"/>
    <property type="project" value="UniProtKB-UniRule"/>
</dbReference>
<evidence type="ECO:0000256" key="5">
    <source>
        <dbReference type="ARBA" id="ARBA00022741"/>
    </source>
</evidence>
<evidence type="ECO:0000256" key="10">
    <source>
        <dbReference type="HAMAP-Rule" id="MF_00123"/>
    </source>
</evidence>
<comment type="subunit">
    <text evidence="10">Monomer.</text>
</comment>
<comment type="similarity">
    <text evidence="2 10 11">Belongs to the class-I aminoacyl-tRNA synthetase family.</text>
</comment>
<evidence type="ECO:0000259" key="13">
    <source>
        <dbReference type="SMART" id="SM01016"/>
    </source>
</evidence>
<dbReference type="FunFam" id="1.10.730.10:FF:000008">
    <property type="entry name" value="Arginine--tRNA ligase"/>
    <property type="match status" value="1"/>
</dbReference>
<dbReference type="SMART" id="SM00836">
    <property type="entry name" value="DALR_1"/>
    <property type="match status" value="1"/>
</dbReference>
<reference evidence="14 15" key="1">
    <citation type="submission" date="2017-07" db="EMBL/GenBank/DDBJ databases">
        <title>Elstera cyanobacteriorum sp. nov., a novel bacterium isolated from cyanobacterial aggregates in a eutrophic lake.</title>
        <authorList>
            <person name="Cai H."/>
        </authorList>
    </citation>
    <scope>NUCLEOTIDE SEQUENCE [LARGE SCALE GENOMIC DNA]</scope>
    <source>
        <strain evidence="14 15">TH019</strain>
    </source>
</reference>
<dbReference type="AlphaFoldDB" id="A0A255XQU4"/>
<dbReference type="Pfam" id="PF05746">
    <property type="entry name" value="DALR_1"/>
    <property type="match status" value="1"/>
</dbReference>
<comment type="subcellular location">
    <subcellularLocation>
        <location evidence="1 10">Cytoplasm</location>
    </subcellularLocation>
</comment>
<keyword evidence="4 10" id="KW-0436">Ligase</keyword>
<dbReference type="OrthoDB" id="9803211at2"/>
<dbReference type="SMART" id="SM01016">
    <property type="entry name" value="Arg_tRNA_synt_N"/>
    <property type="match status" value="1"/>
</dbReference>
<evidence type="ECO:0000256" key="7">
    <source>
        <dbReference type="ARBA" id="ARBA00022917"/>
    </source>
</evidence>
<dbReference type="InterPro" id="IPR009080">
    <property type="entry name" value="tRNAsynth_Ia_anticodon-bd"/>
</dbReference>
<dbReference type="Proteomes" id="UP000216361">
    <property type="component" value="Unassembled WGS sequence"/>
</dbReference>
<comment type="catalytic activity">
    <reaction evidence="9 10">
        <text>tRNA(Arg) + L-arginine + ATP = L-arginyl-tRNA(Arg) + AMP + diphosphate</text>
        <dbReference type="Rhea" id="RHEA:20301"/>
        <dbReference type="Rhea" id="RHEA-COMP:9658"/>
        <dbReference type="Rhea" id="RHEA-COMP:9673"/>
        <dbReference type="ChEBI" id="CHEBI:30616"/>
        <dbReference type="ChEBI" id="CHEBI:32682"/>
        <dbReference type="ChEBI" id="CHEBI:33019"/>
        <dbReference type="ChEBI" id="CHEBI:78442"/>
        <dbReference type="ChEBI" id="CHEBI:78513"/>
        <dbReference type="ChEBI" id="CHEBI:456215"/>
        <dbReference type="EC" id="6.1.1.19"/>
    </reaction>
</comment>
<feature type="domain" description="DALR anticodon binding" evidence="12">
    <location>
        <begin position="464"/>
        <end position="595"/>
    </location>
</feature>
<keyword evidence="3 10" id="KW-0963">Cytoplasm</keyword>
<keyword evidence="15" id="KW-1185">Reference proteome</keyword>
<dbReference type="InterPro" id="IPR008909">
    <property type="entry name" value="DALR_anticod-bd"/>
</dbReference>
<dbReference type="Gene3D" id="1.10.730.10">
    <property type="entry name" value="Isoleucyl-tRNA Synthetase, Domain 1"/>
    <property type="match status" value="1"/>
</dbReference>
<evidence type="ECO:0000256" key="6">
    <source>
        <dbReference type="ARBA" id="ARBA00022840"/>
    </source>
</evidence>
<feature type="domain" description="Arginyl tRNA synthetase N-terminal" evidence="13">
    <location>
        <begin position="10"/>
        <end position="101"/>
    </location>
</feature>
<protein>
    <recommendedName>
        <fullName evidence="10">Arginine--tRNA ligase</fullName>
        <ecNumber evidence="10">6.1.1.19</ecNumber>
    </recommendedName>
    <alternativeName>
        <fullName evidence="10">Arginyl-tRNA synthetase</fullName>
        <shortName evidence="10">ArgRS</shortName>
    </alternativeName>
</protein>
<dbReference type="Pfam" id="PF03485">
    <property type="entry name" value="Arg_tRNA_synt_N"/>
    <property type="match status" value="1"/>
</dbReference>
<evidence type="ECO:0000313" key="14">
    <source>
        <dbReference type="EMBL" id="OYQ18620.1"/>
    </source>
</evidence>
<evidence type="ECO:0000256" key="3">
    <source>
        <dbReference type="ARBA" id="ARBA00022490"/>
    </source>
</evidence>